<organism evidence="5 6">
    <name type="scientific">Butyricimonas hominis</name>
    <dbReference type="NCBI Taxonomy" id="2763032"/>
    <lineage>
        <taxon>Bacteria</taxon>
        <taxon>Pseudomonadati</taxon>
        <taxon>Bacteroidota</taxon>
        <taxon>Bacteroidia</taxon>
        <taxon>Bacteroidales</taxon>
        <taxon>Odoribacteraceae</taxon>
        <taxon>Butyricimonas</taxon>
    </lineage>
</organism>
<dbReference type="InterPro" id="IPR002508">
    <property type="entry name" value="MurNAc-LAA_cat"/>
</dbReference>
<accession>A0ABR7D4P1</accession>
<dbReference type="PANTHER" id="PTHR30404:SF0">
    <property type="entry name" value="N-ACETYLMURAMOYL-L-ALANINE AMIDASE AMIC"/>
    <property type="match status" value="1"/>
</dbReference>
<comment type="catalytic activity">
    <reaction evidence="1">
        <text>Hydrolyzes the link between N-acetylmuramoyl residues and L-amino acid residues in certain cell-wall glycopeptides.</text>
        <dbReference type="EC" id="3.5.1.28"/>
    </reaction>
</comment>
<dbReference type="PANTHER" id="PTHR30404">
    <property type="entry name" value="N-ACETYLMURAMOYL-L-ALANINE AMIDASE"/>
    <property type="match status" value="1"/>
</dbReference>
<dbReference type="Gene3D" id="3.40.630.40">
    <property type="entry name" value="Zn-dependent exopeptidases"/>
    <property type="match status" value="1"/>
</dbReference>
<dbReference type="EC" id="3.5.1.28" evidence="2"/>
<evidence type="ECO:0000313" key="6">
    <source>
        <dbReference type="Proteomes" id="UP000646484"/>
    </source>
</evidence>
<evidence type="ECO:0000256" key="1">
    <source>
        <dbReference type="ARBA" id="ARBA00001561"/>
    </source>
</evidence>
<reference evidence="5 6" key="1">
    <citation type="submission" date="2020-08" db="EMBL/GenBank/DDBJ databases">
        <title>Genome public.</title>
        <authorList>
            <person name="Liu C."/>
            <person name="Sun Q."/>
        </authorList>
    </citation>
    <scope>NUCLEOTIDE SEQUENCE [LARGE SCALE GENOMIC DNA]</scope>
    <source>
        <strain evidence="5 6">NSJ-56</strain>
    </source>
</reference>
<dbReference type="Pfam" id="PF01520">
    <property type="entry name" value="Amidase_3"/>
    <property type="match status" value="1"/>
</dbReference>
<comment type="caution">
    <text evidence="5">The sequence shown here is derived from an EMBL/GenBank/DDBJ whole genome shotgun (WGS) entry which is preliminary data.</text>
</comment>
<dbReference type="EMBL" id="JACOOH010000008">
    <property type="protein sequence ID" value="MBC5622926.1"/>
    <property type="molecule type" value="Genomic_DNA"/>
</dbReference>
<keyword evidence="6" id="KW-1185">Reference proteome</keyword>
<feature type="domain" description="MurNAc-LAA" evidence="4">
    <location>
        <begin position="107"/>
        <end position="315"/>
    </location>
</feature>
<sequence>MKYIFIIYTSILFIFLPIHGFTQETGTPGKGEGILQFLKRFERTKPEHYTQFMELNKSKLDKNNGLRLGVKYTLPPMNREGNEPLFGEKLAKYTIESDELKGACFYLVSGHGGPDPGAIGVLQGHQLHEDEYAYDIMLRLARTLMSKGAKVHIIIQDAADGIRDDKFLATGDRETCMGDPIPLNQVQRLKQRCDKINTLFRKDKEAYRRAIFIHLDSRSESKQIDVFFYHYEGSAKGKHLANTLQDVFNKKYDKHQPNRGFSGTVNTRDLYVIEQTLPVAVFLELGNIQNSRDQQRFLLNDNRQALANWICEGLTQDFRHYSK</sequence>
<dbReference type="Proteomes" id="UP000646484">
    <property type="component" value="Unassembled WGS sequence"/>
</dbReference>
<evidence type="ECO:0000259" key="4">
    <source>
        <dbReference type="Pfam" id="PF01520"/>
    </source>
</evidence>
<protein>
    <recommendedName>
        <fullName evidence="2">N-acetylmuramoyl-L-alanine amidase</fullName>
        <ecNumber evidence="2">3.5.1.28</ecNumber>
    </recommendedName>
</protein>
<keyword evidence="3" id="KW-0378">Hydrolase</keyword>
<evidence type="ECO:0000256" key="2">
    <source>
        <dbReference type="ARBA" id="ARBA00011901"/>
    </source>
</evidence>
<evidence type="ECO:0000256" key="3">
    <source>
        <dbReference type="ARBA" id="ARBA00022801"/>
    </source>
</evidence>
<evidence type="ECO:0000313" key="5">
    <source>
        <dbReference type="EMBL" id="MBC5622926.1"/>
    </source>
</evidence>
<dbReference type="RefSeq" id="WP_186977825.1">
    <property type="nucleotide sequence ID" value="NZ_JACOOH010000008.1"/>
</dbReference>
<dbReference type="InterPro" id="IPR050695">
    <property type="entry name" value="N-acetylmuramoyl_amidase_3"/>
</dbReference>
<proteinExistence type="predicted"/>
<dbReference type="SUPFAM" id="SSF53187">
    <property type="entry name" value="Zn-dependent exopeptidases"/>
    <property type="match status" value="1"/>
</dbReference>
<gene>
    <name evidence="5" type="ORF">H8S64_17680</name>
</gene>
<dbReference type="CDD" id="cd02696">
    <property type="entry name" value="MurNAc-LAA"/>
    <property type="match status" value="1"/>
</dbReference>
<name>A0ABR7D4P1_9BACT</name>